<proteinExistence type="predicted"/>
<reference evidence="2" key="1">
    <citation type="submission" date="2014-09" db="EMBL/GenBank/DDBJ databases">
        <authorList>
            <person name="Magalhaes I.L.F."/>
            <person name="Oliveira U."/>
            <person name="Santos F.R."/>
            <person name="Vidigal T.H.D.A."/>
            <person name="Brescovit A.D."/>
            <person name="Santos A.J."/>
        </authorList>
    </citation>
    <scope>NUCLEOTIDE SEQUENCE</scope>
    <source>
        <tissue evidence="2">Shoot tissue taken approximately 20 cm above the soil surface</tissue>
    </source>
</reference>
<protein>
    <submittedName>
        <fullName evidence="2">Uncharacterized protein</fullName>
    </submittedName>
</protein>
<evidence type="ECO:0000313" key="2">
    <source>
        <dbReference type="EMBL" id="JAD24336.1"/>
    </source>
</evidence>
<name>A0A0A8YE64_ARUDO</name>
<organism evidence="2">
    <name type="scientific">Arundo donax</name>
    <name type="common">Giant reed</name>
    <name type="synonym">Donax arundinaceus</name>
    <dbReference type="NCBI Taxonomy" id="35708"/>
    <lineage>
        <taxon>Eukaryota</taxon>
        <taxon>Viridiplantae</taxon>
        <taxon>Streptophyta</taxon>
        <taxon>Embryophyta</taxon>
        <taxon>Tracheophyta</taxon>
        <taxon>Spermatophyta</taxon>
        <taxon>Magnoliopsida</taxon>
        <taxon>Liliopsida</taxon>
        <taxon>Poales</taxon>
        <taxon>Poaceae</taxon>
        <taxon>PACMAD clade</taxon>
        <taxon>Arundinoideae</taxon>
        <taxon>Arundineae</taxon>
        <taxon>Arundo</taxon>
    </lineage>
</organism>
<dbReference type="EMBL" id="GBRH01273559">
    <property type="protein sequence ID" value="JAD24336.1"/>
    <property type="molecule type" value="Transcribed_RNA"/>
</dbReference>
<reference evidence="2" key="2">
    <citation type="journal article" date="2015" name="Data Brief">
        <title>Shoot transcriptome of the giant reed, Arundo donax.</title>
        <authorList>
            <person name="Barrero R.A."/>
            <person name="Guerrero F.D."/>
            <person name="Moolhuijzen P."/>
            <person name="Goolsby J.A."/>
            <person name="Tidwell J."/>
            <person name="Bellgard S.E."/>
            <person name="Bellgard M.I."/>
        </authorList>
    </citation>
    <scope>NUCLEOTIDE SEQUENCE</scope>
    <source>
        <tissue evidence="2">Shoot tissue taken approximately 20 cm above the soil surface</tissue>
    </source>
</reference>
<dbReference type="AlphaFoldDB" id="A0A0A8YE64"/>
<feature type="region of interest" description="Disordered" evidence="1">
    <location>
        <begin position="1"/>
        <end position="21"/>
    </location>
</feature>
<evidence type="ECO:0000256" key="1">
    <source>
        <dbReference type="SAM" id="MobiDB-lite"/>
    </source>
</evidence>
<sequence length="45" mass="5133">MSKRGVNLQSWFSGSHMSTSSNFSYAQSNRLHCLQNPPNFSQTRI</sequence>
<accession>A0A0A8YE64</accession>
<feature type="compositionally biased region" description="Polar residues" evidence="1">
    <location>
        <begin position="7"/>
        <end position="21"/>
    </location>
</feature>